<dbReference type="STRING" id="1008305.A4H02_01650"/>
<dbReference type="Proteomes" id="UP000094570">
    <property type="component" value="Unassembled WGS sequence"/>
</dbReference>
<feature type="domain" description="Lysidine-tRNA(Ile) synthetase C-terminal" evidence="9">
    <location>
        <begin position="354"/>
        <end position="419"/>
    </location>
</feature>
<dbReference type="SUPFAM" id="SSF56037">
    <property type="entry name" value="PheT/TilS domain"/>
    <property type="match status" value="1"/>
</dbReference>
<gene>
    <name evidence="8" type="primary">tilS</name>
    <name evidence="10" type="ORF">A4H02_01650</name>
</gene>
<dbReference type="NCBIfam" id="TIGR02432">
    <property type="entry name" value="lysidine_TilS_N"/>
    <property type="match status" value="1"/>
</dbReference>
<dbReference type="Gene3D" id="3.40.50.620">
    <property type="entry name" value="HUPs"/>
    <property type="match status" value="1"/>
</dbReference>
<dbReference type="PANTHER" id="PTHR43033:SF1">
    <property type="entry name" value="TRNA(ILE)-LYSIDINE SYNTHASE-RELATED"/>
    <property type="match status" value="1"/>
</dbReference>
<comment type="similarity">
    <text evidence="8">Belongs to the tRNA(Ile)-lysidine synthase family.</text>
</comment>
<evidence type="ECO:0000256" key="2">
    <source>
        <dbReference type="ARBA" id="ARBA00022490"/>
    </source>
</evidence>
<comment type="function">
    <text evidence="8">Ligates lysine onto the cytidine present at position 34 of the AUA codon-specific tRNA(Ile) that contains the anticodon CAU, in an ATP-dependent manner. Cytidine is converted to lysidine, thus changing the amino acid specificity of the tRNA from methionine to isoleucine.</text>
</comment>
<dbReference type="EMBL" id="LWAF01000002">
    <property type="protein sequence ID" value="ODN31004.1"/>
    <property type="molecule type" value="Genomic_DNA"/>
</dbReference>
<evidence type="ECO:0000256" key="4">
    <source>
        <dbReference type="ARBA" id="ARBA00022694"/>
    </source>
</evidence>
<dbReference type="InterPro" id="IPR011063">
    <property type="entry name" value="TilS/TtcA_N"/>
</dbReference>
<dbReference type="InterPro" id="IPR012094">
    <property type="entry name" value="tRNA_Ile_lys_synt"/>
</dbReference>
<name>A0A1E3G420_9BACT</name>
<dbReference type="InterPro" id="IPR014729">
    <property type="entry name" value="Rossmann-like_a/b/a_fold"/>
</dbReference>
<keyword evidence="4 8" id="KW-0819">tRNA processing</keyword>
<dbReference type="HAMAP" id="MF_01161">
    <property type="entry name" value="tRNA_Ile_lys_synt"/>
    <property type="match status" value="1"/>
</dbReference>
<keyword evidence="3 8" id="KW-0436">Ligase</keyword>
<evidence type="ECO:0000313" key="11">
    <source>
        <dbReference type="Proteomes" id="UP000094570"/>
    </source>
</evidence>
<proteinExistence type="inferred from homology"/>
<reference evidence="11" key="1">
    <citation type="submission" date="2016-04" db="EMBL/GenBank/DDBJ databases">
        <title>The genome sequence project of a novel Fervidobacterium isolate from a hot spring in Thailand.</title>
        <authorList>
            <person name="Gonzalez J.M."/>
            <person name="Cuecas A."/>
            <person name="Kanoksilapatham W."/>
        </authorList>
    </citation>
    <scope>NUCLEOTIDE SEQUENCE [LARGE SCALE GENOMIC DNA]</scope>
    <source>
        <strain evidence="11">FC2004</strain>
    </source>
</reference>
<keyword evidence="5 8" id="KW-0547">Nucleotide-binding</keyword>
<dbReference type="Pfam" id="PF11734">
    <property type="entry name" value="TilS_C"/>
    <property type="match status" value="1"/>
</dbReference>
<keyword evidence="2 8" id="KW-0963">Cytoplasm</keyword>
<dbReference type="InterPro" id="IPR012796">
    <property type="entry name" value="Lysidine-tRNA-synth_C"/>
</dbReference>
<dbReference type="SUPFAM" id="SSF52402">
    <property type="entry name" value="Adenine nucleotide alpha hydrolases-like"/>
    <property type="match status" value="1"/>
</dbReference>
<evidence type="ECO:0000259" key="9">
    <source>
        <dbReference type="SMART" id="SM00977"/>
    </source>
</evidence>
<feature type="binding site" evidence="8">
    <location>
        <begin position="30"/>
        <end position="35"/>
    </location>
    <ligand>
        <name>ATP</name>
        <dbReference type="ChEBI" id="CHEBI:30616"/>
    </ligand>
</feature>
<evidence type="ECO:0000256" key="8">
    <source>
        <dbReference type="HAMAP-Rule" id="MF_01161"/>
    </source>
</evidence>
<dbReference type="CDD" id="cd01992">
    <property type="entry name" value="TilS_N"/>
    <property type="match status" value="1"/>
</dbReference>
<dbReference type="GO" id="GO:0005737">
    <property type="term" value="C:cytoplasm"/>
    <property type="evidence" value="ECO:0007669"/>
    <property type="project" value="UniProtKB-SubCell"/>
</dbReference>
<comment type="domain">
    <text evidence="8">The N-terminal region contains the highly conserved SGGXDS motif, predicted to be a P-loop motif involved in ATP binding.</text>
</comment>
<organism evidence="10 11">
    <name type="scientific">Fervidobacterium thailandense</name>
    <dbReference type="NCBI Taxonomy" id="1008305"/>
    <lineage>
        <taxon>Bacteria</taxon>
        <taxon>Thermotogati</taxon>
        <taxon>Thermotogota</taxon>
        <taxon>Thermotogae</taxon>
        <taxon>Thermotogales</taxon>
        <taxon>Fervidobacteriaceae</taxon>
        <taxon>Fervidobacterium</taxon>
    </lineage>
</organism>
<accession>A0A1E3G420</accession>
<evidence type="ECO:0000256" key="6">
    <source>
        <dbReference type="ARBA" id="ARBA00022840"/>
    </source>
</evidence>
<dbReference type="OrthoDB" id="9807403at2"/>
<keyword evidence="6 8" id="KW-0067">ATP-binding</keyword>
<dbReference type="GO" id="GO:0005524">
    <property type="term" value="F:ATP binding"/>
    <property type="evidence" value="ECO:0007669"/>
    <property type="project" value="UniProtKB-UniRule"/>
</dbReference>
<sequence>MRDVYERFKGILESYILKYVDRPKFLLAVSGGVDSVVMLDLFDRVRGEKPIEIHVATFNHMLRPEAASEVQFVRSLCEHRGIGFSEGRADVKSYAKANHLSVEEAARELRYSFLEDAARKLGADYICTAHNANDLLETMLLRLTKGTGIFGLVGLKPLHGKFFRPLIFFTREEIEVYASSRNLEFVVDASNYDTRFQRNYVRHKVVPLLREINPRLERAGLNLASTIWELDDFVEKLLVPYRGTIRELGGRIVFKLPEDPFLKTELVRRLALEYFKRPLDAEKLLRFKAPTRTSFKVSFWGKLGLEVSHGWVLMGELTYPQFEEKVEPPGRELEVNGYFISIHFRDIIDKQCTVVLRNWREGDRTRNGKKLKELFNERKVPTFLRHMVPVVEVDGVVCWIAYIYVDQVYLNQKGLLVEVKGGFRL</sequence>
<dbReference type="NCBIfam" id="TIGR02433">
    <property type="entry name" value="lysidine_TilS_C"/>
    <property type="match status" value="1"/>
</dbReference>
<dbReference type="RefSeq" id="WP_069292430.1">
    <property type="nucleotide sequence ID" value="NZ_CP140110.1"/>
</dbReference>
<dbReference type="EC" id="6.3.4.19" evidence="8"/>
<dbReference type="PANTHER" id="PTHR43033">
    <property type="entry name" value="TRNA(ILE)-LYSIDINE SYNTHASE-RELATED"/>
    <property type="match status" value="1"/>
</dbReference>
<evidence type="ECO:0000313" key="10">
    <source>
        <dbReference type="EMBL" id="ODN31004.1"/>
    </source>
</evidence>
<dbReference type="GO" id="GO:0006400">
    <property type="term" value="P:tRNA modification"/>
    <property type="evidence" value="ECO:0007669"/>
    <property type="project" value="UniProtKB-UniRule"/>
</dbReference>
<evidence type="ECO:0000256" key="3">
    <source>
        <dbReference type="ARBA" id="ARBA00022598"/>
    </source>
</evidence>
<comment type="subcellular location">
    <subcellularLocation>
        <location evidence="1 8">Cytoplasm</location>
    </subcellularLocation>
</comment>
<evidence type="ECO:0000256" key="5">
    <source>
        <dbReference type="ARBA" id="ARBA00022741"/>
    </source>
</evidence>
<evidence type="ECO:0000256" key="7">
    <source>
        <dbReference type="ARBA" id="ARBA00048539"/>
    </source>
</evidence>
<dbReference type="SMART" id="SM00977">
    <property type="entry name" value="TilS_C"/>
    <property type="match status" value="1"/>
</dbReference>
<dbReference type="GO" id="GO:0032267">
    <property type="term" value="F:tRNA(Ile)-lysidine synthase activity"/>
    <property type="evidence" value="ECO:0007669"/>
    <property type="project" value="UniProtKB-EC"/>
</dbReference>
<keyword evidence="11" id="KW-1185">Reference proteome</keyword>
<dbReference type="AlphaFoldDB" id="A0A1E3G420"/>
<protein>
    <recommendedName>
        <fullName evidence="8">tRNA(Ile)-lysidine synthase</fullName>
        <ecNumber evidence="8">6.3.4.19</ecNumber>
    </recommendedName>
    <alternativeName>
        <fullName evidence="8">tRNA(Ile)-2-lysyl-cytidine synthase</fullName>
    </alternativeName>
    <alternativeName>
        <fullName evidence="8">tRNA(Ile)-lysidine synthetase</fullName>
    </alternativeName>
</protein>
<evidence type="ECO:0000256" key="1">
    <source>
        <dbReference type="ARBA" id="ARBA00004496"/>
    </source>
</evidence>
<dbReference type="Pfam" id="PF01171">
    <property type="entry name" value="ATP_bind_3"/>
    <property type="match status" value="1"/>
</dbReference>
<dbReference type="InterPro" id="IPR012795">
    <property type="entry name" value="tRNA_Ile_lys_synt_N"/>
</dbReference>
<comment type="catalytic activity">
    <reaction evidence="7 8">
        <text>cytidine(34) in tRNA(Ile2) + L-lysine + ATP = lysidine(34) in tRNA(Ile2) + AMP + diphosphate + H(+)</text>
        <dbReference type="Rhea" id="RHEA:43744"/>
        <dbReference type="Rhea" id="RHEA-COMP:10625"/>
        <dbReference type="Rhea" id="RHEA-COMP:10670"/>
        <dbReference type="ChEBI" id="CHEBI:15378"/>
        <dbReference type="ChEBI" id="CHEBI:30616"/>
        <dbReference type="ChEBI" id="CHEBI:32551"/>
        <dbReference type="ChEBI" id="CHEBI:33019"/>
        <dbReference type="ChEBI" id="CHEBI:82748"/>
        <dbReference type="ChEBI" id="CHEBI:83665"/>
        <dbReference type="ChEBI" id="CHEBI:456215"/>
        <dbReference type="EC" id="6.3.4.19"/>
    </reaction>
</comment>
<comment type="caution">
    <text evidence="10">The sequence shown here is derived from an EMBL/GenBank/DDBJ whole genome shotgun (WGS) entry which is preliminary data.</text>
</comment>